<reference key="1">
    <citation type="submission" date="2016-07" db="EMBL/GenBank/DDBJ databases">
        <title>Nontailed viruses are major unrecognized killers of bacteria in the ocean.</title>
        <authorList>
            <person name="Kauffman K."/>
            <person name="Hussain F."/>
            <person name="Yang J."/>
            <person name="Arevalo P."/>
            <person name="Brown J."/>
            <person name="Cutler M."/>
            <person name="Kelly L."/>
            <person name="Polz M.F."/>
        </authorList>
    </citation>
    <scope>NUCLEOTIDE SEQUENCE [LARGE SCALE GENOMIC DNA]</scope>
    <source>
        <strain>10N.261.52.F7</strain>
    </source>
</reference>
<keyword evidence="1" id="KW-0347">Helicase</keyword>
<keyword evidence="1" id="KW-0547">Nucleotide-binding</keyword>
<dbReference type="GO" id="GO:0004386">
    <property type="term" value="F:helicase activity"/>
    <property type="evidence" value="ECO:0007669"/>
    <property type="project" value="UniProtKB-KW"/>
</dbReference>
<evidence type="ECO:0000313" key="1">
    <source>
        <dbReference type="EMBL" id="PMK41964.1"/>
    </source>
</evidence>
<comment type="caution">
    <text evidence="1">The sequence shown here is derived from an EMBL/GenBank/DDBJ whole genome shotgun (WGS) entry which is preliminary data.</text>
</comment>
<proteinExistence type="predicted"/>
<gene>
    <name evidence="1" type="ORF">BCT99_06840</name>
</gene>
<organism evidence="1">
    <name type="scientific">Vibrio lentus</name>
    <dbReference type="NCBI Taxonomy" id="136468"/>
    <lineage>
        <taxon>Bacteria</taxon>
        <taxon>Pseudomonadati</taxon>
        <taxon>Pseudomonadota</taxon>
        <taxon>Gammaproteobacteria</taxon>
        <taxon>Vibrionales</taxon>
        <taxon>Vibrionaceae</taxon>
        <taxon>Vibrio</taxon>
    </lineage>
</organism>
<keyword evidence="1" id="KW-0067">ATP-binding</keyword>
<reference evidence="1" key="2">
    <citation type="submission" date="2016-07" db="EMBL/GenBank/DDBJ databases">
        <authorList>
            <person name="Kauffman K."/>
            <person name="Arevalo P."/>
            <person name="Polz M.F."/>
        </authorList>
    </citation>
    <scope>NUCLEOTIDE SEQUENCE</scope>
    <source>
        <strain evidence="1">10N.261.52.F7</strain>
    </source>
</reference>
<protein>
    <submittedName>
        <fullName evidence="1">ATP-dependent helicase HrpA</fullName>
    </submittedName>
</protein>
<dbReference type="EMBL" id="MCXM01000046">
    <property type="protein sequence ID" value="PMK41964.1"/>
    <property type="molecule type" value="Genomic_DNA"/>
</dbReference>
<accession>A0AB36XI22</accession>
<keyword evidence="1" id="KW-0378">Hydrolase</keyword>
<reference evidence="1" key="3">
    <citation type="journal article" date="2018" name="Nature">
        <title>A major lineage of non-tailed dsDNA viruses as unrecognized killers of marine bacteria.</title>
        <authorList>
            <person name="Kauffman K.M."/>
            <person name="Hussain F.A."/>
            <person name="Yang J."/>
            <person name="Arevalo P."/>
            <person name="Brown J.M."/>
            <person name="Chang W.K."/>
            <person name="VanInsberghe D."/>
            <person name="Elsherbini J."/>
            <person name="Sharma R.S."/>
            <person name="Cutler M.B."/>
            <person name="Kelly L."/>
            <person name="Polz M.F."/>
        </authorList>
    </citation>
    <scope>NUCLEOTIDE SEQUENCE</scope>
    <source>
        <strain evidence="1">10N.261.52.F7</strain>
    </source>
</reference>
<dbReference type="AlphaFoldDB" id="A0AB36XI22"/>
<sequence>MAGMGGGGGDALAASQAALAKMDKTMAETTTMQAAAQDMKMRTDTNNAIMEGKIDSGSKATNALTKASKAIQY</sequence>
<name>A0AB36XI22_9VIBR</name>